<dbReference type="Proteomes" id="UP001054945">
    <property type="component" value="Unassembled WGS sequence"/>
</dbReference>
<accession>A0AAV4NL91</accession>
<sequence length="91" mass="10303">MSRITARPSVVQFTNPLLNETFTWGTQTTTELEPAHHACYRCKQETPGTMRQESFLRADSLSTACWSSIILVRHRDMLTKTPRALEGFTGS</sequence>
<evidence type="ECO:0000313" key="2">
    <source>
        <dbReference type="Proteomes" id="UP001054945"/>
    </source>
</evidence>
<reference evidence="1 2" key="1">
    <citation type="submission" date="2021-06" db="EMBL/GenBank/DDBJ databases">
        <title>Caerostris extrusa draft genome.</title>
        <authorList>
            <person name="Kono N."/>
            <person name="Arakawa K."/>
        </authorList>
    </citation>
    <scope>NUCLEOTIDE SEQUENCE [LARGE SCALE GENOMIC DNA]</scope>
</reference>
<proteinExistence type="predicted"/>
<name>A0AAV4NL91_CAEEX</name>
<dbReference type="AlphaFoldDB" id="A0AAV4NL91"/>
<evidence type="ECO:0000313" key="1">
    <source>
        <dbReference type="EMBL" id="GIX84603.1"/>
    </source>
</evidence>
<organism evidence="1 2">
    <name type="scientific">Caerostris extrusa</name>
    <name type="common">Bark spider</name>
    <name type="synonym">Caerostris bankana</name>
    <dbReference type="NCBI Taxonomy" id="172846"/>
    <lineage>
        <taxon>Eukaryota</taxon>
        <taxon>Metazoa</taxon>
        <taxon>Ecdysozoa</taxon>
        <taxon>Arthropoda</taxon>
        <taxon>Chelicerata</taxon>
        <taxon>Arachnida</taxon>
        <taxon>Araneae</taxon>
        <taxon>Araneomorphae</taxon>
        <taxon>Entelegynae</taxon>
        <taxon>Araneoidea</taxon>
        <taxon>Araneidae</taxon>
        <taxon>Caerostris</taxon>
    </lineage>
</organism>
<comment type="caution">
    <text evidence="1">The sequence shown here is derived from an EMBL/GenBank/DDBJ whole genome shotgun (WGS) entry which is preliminary data.</text>
</comment>
<gene>
    <name evidence="1" type="ORF">CEXT_419321</name>
</gene>
<protein>
    <submittedName>
        <fullName evidence="1">Uncharacterized protein</fullName>
    </submittedName>
</protein>
<dbReference type="EMBL" id="BPLR01020986">
    <property type="protein sequence ID" value="GIX84603.1"/>
    <property type="molecule type" value="Genomic_DNA"/>
</dbReference>
<keyword evidence="2" id="KW-1185">Reference proteome</keyword>